<evidence type="ECO:0000256" key="12">
    <source>
        <dbReference type="PROSITE-ProRule" id="PRU00723"/>
    </source>
</evidence>
<organism evidence="16">
    <name type="scientific">Pseudo-nitzschia australis</name>
    <dbReference type="NCBI Taxonomy" id="44445"/>
    <lineage>
        <taxon>Eukaryota</taxon>
        <taxon>Sar</taxon>
        <taxon>Stramenopiles</taxon>
        <taxon>Ochrophyta</taxon>
        <taxon>Bacillariophyta</taxon>
        <taxon>Bacillariophyceae</taxon>
        <taxon>Bacillariophycidae</taxon>
        <taxon>Bacillariales</taxon>
        <taxon>Bacillariaceae</taxon>
        <taxon>Pseudo-nitzschia</taxon>
    </lineage>
</organism>
<evidence type="ECO:0000256" key="9">
    <source>
        <dbReference type="ARBA" id="ARBA00023187"/>
    </source>
</evidence>
<dbReference type="InterPro" id="IPR000571">
    <property type="entry name" value="Znf_CCCH"/>
</dbReference>
<dbReference type="SUPFAM" id="SSF54928">
    <property type="entry name" value="RNA-binding domain, RBD"/>
    <property type="match status" value="1"/>
</dbReference>
<feature type="zinc finger region" description="C3H1-type" evidence="12">
    <location>
        <begin position="167"/>
        <end position="194"/>
    </location>
</feature>
<evidence type="ECO:0000256" key="1">
    <source>
        <dbReference type="ARBA" id="ARBA00004123"/>
    </source>
</evidence>
<evidence type="ECO:0000313" key="16">
    <source>
        <dbReference type="EMBL" id="CAE0717832.1"/>
    </source>
</evidence>
<dbReference type="InterPro" id="IPR009145">
    <property type="entry name" value="U2AF_small"/>
</dbReference>
<dbReference type="GO" id="GO:0008270">
    <property type="term" value="F:zinc ion binding"/>
    <property type="evidence" value="ECO:0007669"/>
    <property type="project" value="UniProtKB-KW"/>
</dbReference>
<dbReference type="SMART" id="SM00356">
    <property type="entry name" value="ZnF_C3H1"/>
    <property type="match status" value="2"/>
</dbReference>
<dbReference type="InterPro" id="IPR003954">
    <property type="entry name" value="RRM_euk-type"/>
</dbReference>
<dbReference type="GO" id="GO:0089701">
    <property type="term" value="C:U2AF complex"/>
    <property type="evidence" value="ECO:0007669"/>
    <property type="project" value="InterPro"/>
</dbReference>
<feature type="region of interest" description="Disordered" evidence="13">
    <location>
        <begin position="207"/>
        <end position="310"/>
    </location>
</feature>
<dbReference type="Pfam" id="PF00642">
    <property type="entry name" value="zf-CCCH"/>
    <property type="match status" value="1"/>
</dbReference>
<evidence type="ECO:0000256" key="4">
    <source>
        <dbReference type="ARBA" id="ARBA00022737"/>
    </source>
</evidence>
<keyword evidence="4" id="KW-0677">Repeat</keyword>
<keyword evidence="8" id="KW-0238">DNA-binding</keyword>
<keyword evidence="5 12" id="KW-0863">Zinc-finger</keyword>
<evidence type="ECO:0000256" key="2">
    <source>
        <dbReference type="ARBA" id="ARBA00022664"/>
    </source>
</evidence>
<evidence type="ECO:0000256" key="11">
    <source>
        <dbReference type="PROSITE-ProRule" id="PRU00176"/>
    </source>
</evidence>
<keyword evidence="10" id="KW-0539">Nucleus</keyword>
<dbReference type="GO" id="GO:0000398">
    <property type="term" value="P:mRNA splicing, via spliceosome"/>
    <property type="evidence" value="ECO:0007669"/>
    <property type="project" value="InterPro"/>
</dbReference>
<dbReference type="InterPro" id="IPR012677">
    <property type="entry name" value="Nucleotide-bd_a/b_plait_sf"/>
</dbReference>
<keyword evidence="3 12" id="KW-0479">Metal-binding</keyword>
<feature type="domain" description="C3H1-type" evidence="15">
    <location>
        <begin position="12"/>
        <end position="40"/>
    </location>
</feature>
<feature type="compositionally biased region" description="Basic and acidic residues" evidence="13">
    <location>
        <begin position="208"/>
        <end position="227"/>
    </location>
</feature>
<evidence type="ECO:0000256" key="8">
    <source>
        <dbReference type="ARBA" id="ARBA00023125"/>
    </source>
</evidence>
<accession>A0A7S4AJG8</accession>
<keyword evidence="6 12" id="KW-0862">Zinc</keyword>
<reference evidence="16" key="1">
    <citation type="submission" date="2021-01" db="EMBL/GenBank/DDBJ databases">
        <authorList>
            <person name="Corre E."/>
            <person name="Pelletier E."/>
            <person name="Niang G."/>
            <person name="Scheremetjew M."/>
            <person name="Finn R."/>
            <person name="Kale V."/>
            <person name="Holt S."/>
            <person name="Cochrane G."/>
            <person name="Meng A."/>
            <person name="Brown T."/>
            <person name="Cohen L."/>
        </authorList>
    </citation>
    <scope>NUCLEOTIDE SEQUENCE</scope>
    <source>
        <strain evidence="16">10249 10 AB</strain>
    </source>
</reference>
<feature type="domain" description="C3H1-type" evidence="15">
    <location>
        <begin position="167"/>
        <end position="194"/>
    </location>
</feature>
<dbReference type="EMBL" id="HBIX01014473">
    <property type="protein sequence ID" value="CAE0717832.1"/>
    <property type="molecule type" value="Transcribed_RNA"/>
</dbReference>
<sequence length="310" mass="35605">MAKHLARIHGTEEDKVNCPFYFKIGACRHSDRCSRLHHRPAFSPTILIKHVYRHPVRVAELEKAAVGNPADDNHHRSSSNNNAAKSKIDKVKAFEDYLSFYEDMFMELSKFGRIDELHVCDNLGDHMIGHVYCKFFNEEDASDAMQAMNGRLYDGRKMEVEFSPVTDFREARCRDFDEEVCSRGGFCNFLHAKPVPLPLIRSLEAESEMDRRRDDDERRDRERDERRVRKRERRERRERKRSRREKSGSSGGGGSSSGSHHRDRDRSGSGGSRTSSKNDRDRSLSRSRSRSPDGDGGAGASDDDYSDKSD</sequence>
<dbReference type="Gene3D" id="3.30.70.330">
    <property type="match status" value="1"/>
</dbReference>
<dbReference type="AlphaFoldDB" id="A0A7S4AJG8"/>
<dbReference type="PRINTS" id="PR01848">
    <property type="entry name" value="U2AUXFACTOR"/>
</dbReference>
<dbReference type="InterPro" id="IPR000504">
    <property type="entry name" value="RRM_dom"/>
</dbReference>
<evidence type="ECO:0000256" key="3">
    <source>
        <dbReference type="ARBA" id="ARBA00022723"/>
    </source>
</evidence>
<evidence type="ECO:0000259" key="15">
    <source>
        <dbReference type="PROSITE" id="PS50103"/>
    </source>
</evidence>
<dbReference type="PANTHER" id="PTHR12620">
    <property type="entry name" value="U2 SNRNP AUXILIARY FACTOR, SMALL SUBUNIT"/>
    <property type="match status" value="1"/>
</dbReference>
<keyword evidence="9" id="KW-0508">mRNA splicing</keyword>
<evidence type="ECO:0000256" key="6">
    <source>
        <dbReference type="ARBA" id="ARBA00022833"/>
    </source>
</evidence>
<dbReference type="FunFam" id="3.30.70.330:FF:000122">
    <property type="entry name" value="Splicing factor U2AF small subunit"/>
    <property type="match status" value="1"/>
</dbReference>
<feature type="compositionally biased region" description="Basic residues" evidence="13">
    <location>
        <begin position="228"/>
        <end position="244"/>
    </location>
</feature>
<evidence type="ECO:0000256" key="5">
    <source>
        <dbReference type="ARBA" id="ARBA00022771"/>
    </source>
</evidence>
<protein>
    <submittedName>
        <fullName evidence="16">Uncharacterized protein</fullName>
    </submittedName>
</protein>
<feature type="zinc finger region" description="C3H1-type" evidence="12">
    <location>
        <begin position="12"/>
        <end position="40"/>
    </location>
</feature>
<proteinExistence type="predicted"/>
<evidence type="ECO:0000256" key="10">
    <source>
        <dbReference type="ARBA" id="ARBA00023242"/>
    </source>
</evidence>
<dbReference type="PROSITE" id="PS50103">
    <property type="entry name" value="ZF_C3H1"/>
    <property type="match status" value="2"/>
</dbReference>
<evidence type="ECO:0000256" key="13">
    <source>
        <dbReference type="SAM" id="MobiDB-lite"/>
    </source>
</evidence>
<keyword evidence="2" id="KW-0507">mRNA processing</keyword>
<evidence type="ECO:0000259" key="14">
    <source>
        <dbReference type="PROSITE" id="PS50102"/>
    </source>
</evidence>
<dbReference type="SMART" id="SM00361">
    <property type="entry name" value="RRM_1"/>
    <property type="match status" value="1"/>
</dbReference>
<gene>
    <name evidence="16" type="ORF">PAUS00366_LOCUS10585</name>
</gene>
<evidence type="ECO:0000256" key="7">
    <source>
        <dbReference type="ARBA" id="ARBA00022884"/>
    </source>
</evidence>
<dbReference type="InterPro" id="IPR035979">
    <property type="entry name" value="RBD_domain_sf"/>
</dbReference>
<comment type="subcellular location">
    <subcellularLocation>
        <location evidence="1">Nucleus</location>
    </subcellularLocation>
</comment>
<dbReference type="GO" id="GO:0003677">
    <property type="term" value="F:DNA binding"/>
    <property type="evidence" value="ECO:0007669"/>
    <property type="project" value="UniProtKB-KW"/>
</dbReference>
<keyword evidence="7 11" id="KW-0694">RNA-binding</keyword>
<dbReference type="GO" id="GO:0003723">
    <property type="term" value="F:RNA binding"/>
    <property type="evidence" value="ECO:0007669"/>
    <property type="project" value="UniProtKB-UniRule"/>
</dbReference>
<feature type="compositionally biased region" description="Acidic residues" evidence="13">
    <location>
        <begin position="301"/>
        <end position="310"/>
    </location>
</feature>
<dbReference type="PROSITE" id="PS50102">
    <property type="entry name" value="RRM"/>
    <property type="match status" value="1"/>
</dbReference>
<feature type="domain" description="RRM" evidence="14">
    <location>
        <begin position="101"/>
        <end position="165"/>
    </location>
</feature>
<dbReference type="Pfam" id="PF00076">
    <property type="entry name" value="RRM_1"/>
    <property type="match status" value="1"/>
</dbReference>
<name>A0A7S4AJG8_9STRA</name>